<accession>A0ABV0M1B3</accession>
<evidence type="ECO:0000313" key="3">
    <source>
        <dbReference type="Proteomes" id="UP001496627"/>
    </source>
</evidence>
<protein>
    <submittedName>
        <fullName evidence="2">Uncharacterized protein</fullName>
    </submittedName>
</protein>
<feature type="region of interest" description="Disordered" evidence="1">
    <location>
        <begin position="1"/>
        <end position="24"/>
    </location>
</feature>
<dbReference type="EMBL" id="JBEAAL010000007">
    <property type="protein sequence ID" value="MEQ1405658.1"/>
    <property type="molecule type" value="Genomic_DNA"/>
</dbReference>
<sequence length="105" mass="11979">MNSTEHNSCSAAAPARNYSRPSDREILDGLEPVDYQISELRRAAMVADEYVNMEFREGNSGNFREHCLLESEQVDGILYTLRHLRNLTSQLEKATDRAYGREVAQ</sequence>
<feature type="compositionally biased region" description="Polar residues" evidence="1">
    <location>
        <begin position="1"/>
        <end position="10"/>
    </location>
</feature>
<name>A0ABV0M1B3_9HYPH</name>
<gene>
    <name evidence="2" type="ORF">ABK249_12005</name>
</gene>
<dbReference type="Proteomes" id="UP001496627">
    <property type="component" value="Unassembled WGS sequence"/>
</dbReference>
<dbReference type="RefSeq" id="WP_348862971.1">
    <property type="nucleotide sequence ID" value="NZ_JBEAAL010000007.1"/>
</dbReference>
<proteinExistence type="predicted"/>
<evidence type="ECO:0000256" key="1">
    <source>
        <dbReference type="SAM" id="MobiDB-lite"/>
    </source>
</evidence>
<reference evidence="2 3" key="1">
    <citation type="submission" date="2024-05" db="EMBL/GenBank/DDBJ databases">
        <title>Neorhizobium sp. Rsf11, a plant growth promoting and heavy metal resistant PAH-degrader.</title>
        <authorList>
            <person name="Golubev S.N."/>
            <person name="Muratova A.Y."/>
            <person name="Markelova M.I."/>
        </authorList>
    </citation>
    <scope>NUCLEOTIDE SEQUENCE [LARGE SCALE GENOMIC DNA]</scope>
    <source>
        <strain evidence="2 3">Rsf11</strain>
    </source>
</reference>
<evidence type="ECO:0000313" key="2">
    <source>
        <dbReference type="EMBL" id="MEQ1405658.1"/>
    </source>
</evidence>
<comment type="caution">
    <text evidence="2">The sequence shown here is derived from an EMBL/GenBank/DDBJ whole genome shotgun (WGS) entry which is preliminary data.</text>
</comment>
<keyword evidence="3" id="KW-1185">Reference proteome</keyword>
<organism evidence="2 3">
    <name type="scientific">Neorhizobium phenanthreniclasticum</name>
    <dbReference type="NCBI Taxonomy" id="3157917"/>
    <lineage>
        <taxon>Bacteria</taxon>
        <taxon>Pseudomonadati</taxon>
        <taxon>Pseudomonadota</taxon>
        <taxon>Alphaproteobacteria</taxon>
        <taxon>Hyphomicrobiales</taxon>
        <taxon>Rhizobiaceae</taxon>
        <taxon>Rhizobium/Agrobacterium group</taxon>
        <taxon>Neorhizobium</taxon>
    </lineage>
</organism>